<keyword evidence="3" id="KW-0109">Calcium transport</keyword>
<evidence type="ECO:0000313" key="16">
    <source>
        <dbReference type="Proteomes" id="UP001163046"/>
    </source>
</evidence>
<evidence type="ECO:0000256" key="11">
    <source>
        <dbReference type="ARBA" id="ARBA00023136"/>
    </source>
</evidence>
<keyword evidence="10" id="KW-0406">Ion transport</keyword>
<dbReference type="GO" id="GO:0005245">
    <property type="term" value="F:voltage-gated calcium channel activity"/>
    <property type="evidence" value="ECO:0007669"/>
    <property type="project" value="TreeGrafter"/>
</dbReference>
<dbReference type="Pfam" id="PF08399">
    <property type="entry name" value="VWA_N"/>
    <property type="match status" value="1"/>
</dbReference>
<dbReference type="EMBL" id="MU826870">
    <property type="protein sequence ID" value="KAJ7370231.1"/>
    <property type="molecule type" value="Genomic_DNA"/>
</dbReference>
<dbReference type="InterPro" id="IPR036465">
    <property type="entry name" value="vWFA_dom_sf"/>
</dbReference>
<keyword evidence="16" id="KW-1185">Reference proteome</keyword>
<dbReference type="PANTHER" id="PTHR10166:SF37">
    <property type="entry name" value="STOLID, ISOFORM H"/>
    <property type="match status" value="1"/>
</dbReference>
<comment type="subcellular location">
    <subcellularLocation>
        <location evidence="1">Membrane</location>
        <topology evidence="1">Single-pass type I membrane protein</topology>
    </subcellularLocation>
</comment>
<dbReference type="Proteomes" id="UP001163046">
    <property type="component" value="Unassembled WGS sequence"/>
</dbReference>
<reference evidence="15" key="1">
    <citation type="submission" date="2023-01" db="EMBL/GenBank/DDBJ databases">
        <title>Genome assembly of the deep-sea coral Lophelia pertusa.</title>
        <authorList>
            <person name="Herrera S."/>
            <person name="Cordes E."/>
        </authorList>
    </citation>
    <scope>NUCLEOTIDE SEQUENCE</scope>
    <source>
        <strain evidence="15">USNM1676648</strain>
        <tissue evidence="15">Polyp</tissue>
    </source>
</reference>
<accession>A0A9W9YVI3</accession>
<evidence type="ECO:0000256" key="5">
    <source>
        <dbReference type="ARBA" id="ARBA00022692"/>
    </source>
</evidence>
<keyword evidence="7" id="KW-0106">Calcium</keyword>
<dbReference type="GO" id="GO:0005891">
    <property type="term" value="C:voltage-gated calcium channel complex"/>
    <property type="evidence" value="ECO:0007669"/>
    <property type="project" value="TreeGrafter"/>
</dbReference>
<keyword evidence="11" id="KW-0472">Membrane</keyword>
<keyword evidence="6" id="KW-0732">Signal</keyword>
<sequence length="503" mass="57069">MTLLNNRFLFALNTRSRFQLKKKHLKKTRAKTGKRESALGSLFTFFPRSHQSHTGKLSQSGKVNHGNTFNTFDTVDGHTEVNRKDGGEVSRLLLFSCGLILLSSSRVSGIDLTSAMVRQWADRIGKEASEFTENLTGAKYLKQAYENLTFTTEDVIWSEVLNRMRTEMEAFFSNKTSSLKKLVKKAEDAYCKYKYNKNLKISEIDYPNSKDLHSYLNKTGLTFKYNSTFKTEVSFNRSVVHVPTDVYDGASEIVNGIKWTSGLDSVFDNNRHSDPSLSWQYFGSDKGFMRTYPAKHWDDNNPNHVDLFDARRRPWYIQGATSPKNIIILIDASGSMHGVPMRIAKLSAQNLIDTFGDNDFFNVVYFNKDSFVLCCHETGPTLLQATKKNKLYVKNELQKIKDGDVAVWIDGMSQAFALLRKANDCALCQQAIMVLSDGTTSSLKDLFAEHNKDKKVRVFTFAVGPLLKALRLCGIWLVTTEVTFHAFKVLELSVKLVRITSVY</sequence>
<evidence type="ECO:0000256" key="10">
    <source>
        <dbReference type="ARBA" id="ARBA00023065"/>
    </source>
</evidence>
<keyword evidence="8" id="KW-0851">Voltage-gated channel</keyword>
<organism evidence="15 16">
    <name type="scientific">Desmophyllum pertusum</name>
    <dbReference type="NCBI Taxonomy" id="174260"/>
    <lineage>
        <taxon>Eukaryota</taxon>
        <taxon>Metazoa</taxon>
        <taxon>Cnidaria</taxon>
        <taxon>Anthozoa</taxon>
        <taxon>Hexacorallia</taxon>
        <taxon>Scleractinia</taxon>
        <taxon>Caryophylliina</taxon>
        <taxon>Caryophylliidae</taxon>
        <taxon>Desmophyllum</taxon>
    </lineage>
</organism>
<dbReference type="InterPro" id="IPR051173">
    <property type="entry name" value="Ca_channel_alpha-2/delta"/>
</dbReference>
<dbReference type="SMART" id="SM00327">
    <property type="entry name" value="VWA"/>
    <property type="match status" value="1"/>
</dbReference>
<dbReference type="Gene3D" id="3.40.50.410">
    <property type="entry name" value="von Willebrand factor, type A domain"/>
    <property type="match status" value="1"/>
</dbReference>
<dbReference type="PANTHER" id="PTHR10166">
    <property type="entry name" value="VOLTAGE-DEPENDENT CALCIUM CHANNEL SUBUNIT ALPHA-2/DELTA-RELATED"/>
    <property type="match status" value="1"/>
</dbReference>
<evidence type="ECO:0000256" key="12">
    <source>
        <dbReference type="ARBA" id="ARBA00023180"/>
    </source>
</evidence>
<evidence type="ECO:0000256" key="1">
    <source>
        <dbReference type="ARBA" id="ARBA00004479"/>
    </source>
</evidence>
<gene>
    <name evidence="15" type="primary">CACNA2D4_1</name>
    <name evidence="15" type="ORF">OS493_033577</name>
</gene>
<evidence type="ECO:0000256" key="2">
    <source>
        <dbReference type="ARBA" id="ARBA00022448"/>
    </source>
</evidence>
<name>A0A9W9YVI3_9CNID</name>
<keyword evidence="5" id="KW-0812">Transmembrane</keyword>
<keyword evidence="13" id="KW-0407">Ion channel</keyword>
<dbReference type="InterPro" id="IPR013608">
    <property type="entry name" value="VWA_N"/>
</dbReference>
<dbReference type="SUPFAM" id="SSF53300">
    <property type="entry name" value="vWA-like"/>
    <property type="match status" value="1"/>
</dbReference>
<dbReference type="InterPro" id="IPR002035">
    <property type="entry name" value="VWF_A"/>
</dbReference>
<evidence type="ECO:0000256" key="3">
    <source>
        <dbReference type="ARBA" id="ARBA00022568"/>
    </source>
</evidence>
<comment type="caution">
    <text evidence="15">The sequence shown here is derived from an EMBL/GenBank/DDBJ whole genome shotgun (WGS) entry which is preliminary data.</text>
</comment>
<dbReference type="OrthoDB" id="5982285at2759"/>
<proteinExistence type="predicted"/>
<protein>
    <submittedName>
        <fullName evidence="15">Voltage-dependent calcium channel subunit alpha-2/delta-4</fullName>
    </submittedName>
</protein>
<evidence type="ECO:0000256" key="6">
    <source>
        <dbReference type="ARBA" id="ARBA00022729"/>
    </source>
</evidence>
<feature type="domain" description="VWFA" evidence="14">
    <location>
        <begin position="325"/>
        <end position="503"/>
    </location>
</feature>
<evidence type="ECO:0000256" key="8">
    <source>
        <dbReference type="ARBA" id="ARBA00022882"/>
    </source>
</evidence>
<dbReference type="AlphaFoldDB" id="A0A9W9YVI3"/>
<dbReference type="PROSITE" id="PS50234">
    <property type="entry name" value="VWFA"/>
    <property type="match status" value="1"/>
</dbReference>
<evidence type="ECO:0000256" key="9">
    <source>
        <dbReference type="ARBA" id="ARBA00022989"/>
    </source>
</evidence>
<evidence type="ECO:0000256" key="4">
    <source>
        <dbReference type="ARBA" id="ARBA00022673"/>
    </source>
</evidence>
<evidence type="ECO:0000256" key="13">
    <source>
        <dbReference type="ARBA" id="ARBA00023303"/>
    </source>
</evidence>
<keyword evidence="12" id="KW-0325">Glycoprotein</keyword>
<keyword evidence="2" id="KW-0813">Transport</keyword>
<evidence type="ECO:0000256" key="7">
    <source>
        <dbReference type="ARBA" id="ARBA00022837"/>
    </source>
</evidence>
<evidence type="ECO:0000313" key="15">
    <source>
        <dbReference type="EMBL" id="KAJ7370231.1"/>
    </source>
</evidence>
<dbReference type="Pfam" id="PF00092">
    <property type="entry name" value="VWA"/>
    <property type="match status" value="1"/>
</dbReference>
<keyword evidence="9" id="KW-1133">Transmembrane helix</keyword>
<keyword evidence="4" id="KW-0107">Calcium channel</keyword>
<evidence type="ECO:0000259" key="14">
    <source>
        <dbReference type="PROSITE" id="PS50234"/>
    </source>
</evidence>